<dbReference type="CDD" id="cd09916">
    <property type="entry name" value="CpxP_like"/>
    <property type="match status" value="1"/>
</dbReference>
<dbReference type="EMBL" id="CP003220">
    <property type="protein sequence ID" value="EGB14880.1"/>
    <property type="molecule type" value="Genomic_DNA"/>
</dbReference>
<feature type="signal peptide" evidence="1">
    <location>
        <begin position="1"/>
        <end position="25"/>
    </location>
</feature>
<evidence type="ECO:0000256" key="1">
    <source>
        <dbReference type="SAM" id="SignalP"/>
    </source>
</evidence>
<dbReference type="HOGENOM" id="CLU_134931_0_0_7"/>
<dbReference type="InterPro" id="IPR025961">
    <property type="entry name" value="Metal_resist"/>
</dbReference>
<reference evidence="2 3" key="1">
    <citation type="journal article" date="2011" name="J. Bacteriol.">
        <title>Genome sequence of the mercury-methylating strain Desulfovibrio desulfuricans ND132.</title>
        <authorList>
            <person name="Brown S.D."/>
            <person name="Gilmour C.C."/>
            <person name="Kucken A.M."/>
            <person name="Wall J.D."/>
            <person name="Elias D.A."/>
            <person name="Brandt C.C."/>
            <person name="Podar M."/>
            <person name="Chertkov O."/>
            <person name="Held B."/>
            <person name="Bruce D.C."/>
            <person name="Detter J.C."/>
            <person name="Tapia R."/>
            <person name="Han C.S."/>
            <person name="Goodwin L.A."/>
            <person name="Cheng J.F."/>
            <person name="Pitluck S."/>
            <person name="Woyke T."/>
            <person name="Mikhailova N."/>
            <person name="Ivanova N.N."/>
            <person name="Han J."/>
            <person name="Lucas S."/>
            <person name="Lapidus A.L."/>
            <person name="Land M.L."/>
            <person name="Hauser L.J."/>
            <person name="Palumbo A.V."/>
        </authorList>
    </citation>
    <scope>NUCLEOTIDE SEQUENCE [LARGE SCALE GENOMIC DNA]</scope>
    <source>
        <strain evidence="2 3">ND132</strain>
    </source>
</reference>
<evidence type="ECO:0000313" key="3">
    <source>
        <dbReference type="Proteomes" id="UP000007845"/>
    </source>
</evidence>
<organism evidence="2 3">
    <name type="scientific">Pseudodesulfovibrio mercurii</name>
    <dbReference type="NCBI Taxonomy" id="641491"/>
    <lineage>
        <taxon>Bacteria</taxon>
        <taxon>Pseudomonadati</taxon>
        <taxon>Thermodesulfobacteriota</taxon>
        <taxon>Desulfovibrionia</taxon>
        <taxon>Desulfovibrionales</taxon>
        <taxon>Desulfovibrionaceae</taxon>
    </lineage>
</organism>
<dbReference type="STRING" id="641491.DND132_1674"/>
<keyword evidence="1" id="KW-0732">Signal</keyword>
<evidence type="ECO:0000313" key="2">
    <source>
        <dbReference type="EMBL" id="EGB14880.1"/>
    </source>
</evidence>
<dbReference type="eggNOG" id="COG3678">
    <property type="taxonomic scope" value="Bacteria"/>
</dbReference>
<protein>
    <submittedName>
        <fullName evidence="2">Zinc resistance-associated protein</fullName>
    </submittedName>
</protein>
<keyword evidence="3" id="KW-1185">Reference proteome</keyword>
<dbReference type="KEGG" id="ddn:DND132_1674"/>
<dbReference type="RefSeq" id="WP_014322308.1">
    <property type="nucleotide sequence ID" value="NC_016803.1"/>
</dbReference>
<name>F0JFF6_9BACT</name>
<dbReference type="Proteomes" id="UP000007845">
    <property type="component" value="Chromosome"/>
</dbReference>
<accession>F0JFF6</accession>
<sequence precursor="true">MSKKQVSISALAAVLVLSMAAFAVAGPGQGRGYNGVCQGFGPGSGPGAAYSQLTPEKQAEVKAVFDKYEPQFEAVRNQMWAKRSVLQAMVNGGNADEKAITKLVNDISEQRNKMRDLRVAMSDELVKTTGIAAFGTCPGPGYGRGFDADDGPGQGRGMYGRGMGRGMY</sequence>
<dbReference type="Gene3D" id="1.20.120.1490">
    <property type="match status" value="1"/>
</dbReference>
<gene>
    <name evidence="2" type="ORF">DND132_1674</name>
</gene>
<dbReference type="AlphaFoldDB" id="F0JFF6"/>
<feature type="chain" id="PRO_5003251848" evidence="1">
    <location>
        <begin position="26"/>
        <end position="168"/>
    </location>
</feature>
<dbReference type="GO" id="GO:0042597">
    <property type="term" value="C:periplasmic space"/>
    <property type="evidence" value="ECO:0007669"/>
    <property type="project" value="InterPro"/>
</dbReference>
<dbReference type="InterPro" id="IPR012899">
    <property type="entry name" value="LTXXQ"/>
</dbReference>
<proteinExistence type="predicted"/>
<dbReference type="Pfam" id="PF13801">
    <property type="entry name" value="Metal_resist"/>
    <property type="match status" value="1"/>
</dbReference>